<organism evidence="5 6">
    <name type="scientific">Bursaphelenchus xylophilus</name>
    <name type="common">Pinewood nematode worm</name>
    <name type="synonym">Aphelenchoides xylophilus</name>
    <dbReference type="NCBI Taxonomy" id="6326"/>
    <lineage>
        <taxon>Eukaryota</taxon>
        <taxon>Metazoa</taxon>
        <taxon>Ecdysozoa</taxon>
        <taxon>Nematoda</taxon>
        <taxon>Chromadorea</taxon>
        <taxon>Rhabditida</taxon>
        <taxon>Tylenchina</taxon>
        <taxon>Tylenchomorpha</taxon>
        <taxon>Aphelenchoidea</taxon>
        <taxon>Aphelenchoididae</taxon>
        <taxon>Bursaphelenchus</taxon>
    </lineage>
</organism>
<dbReference type="PANTHER" id="PTHR23219:SF13">
    <property type="entry name" value="TYROSINE-PROTEIN PHOSPHATASE DOMAIN-CONTAINING PROTEIN"/>
    <property type="match status" value="1"/>
</dbReference>
<dbReference type="PROSITE" id="PS50056">
    <property type="entry name" value="TYR_PHOSPHATASE_2"/>
    <property type="match status" value="1"/>
</dbReference>
<accession>A0A1I7RVC6</accession>
<dbReference type="AlphaFoldDB" id="A0A1I7RVC6"/>
<dbReference type="InterPro" id="IPR000242">
    <property type="entry name" value="PTP_cat"/>
</dbReference>
<dbReference type="Pfam" id="PF00102">
    <property type="entry name" value="Y_phosphatase"/>
    <property type="match status" value="1"/>
</dbReference>
<dbReference type="GO" id="GO:0004725">
    <property type="term" value="F:protein tyrosine phosphatase activity"/>
    <property type="evidence" value="ECO:0007669"/>
    <property type="project" value="InterPro"/>
</dbReference>
<feature type="binding site" evidence="1">
    <location>
        <position position="307"/>
    </location>
    <ligand>
        <name>ATP</name>
        <dbReference type="ChEBI" id="CHEBI:30616"/>
    </ligand>
</feature>
<dbReference type="SUPFAM" id="SSF52799">
    <property type="entry name" value="(Phosphotyrosine protein) phosphatases II"/>
    <property type="match status" value="1"/>
</dbReference>
<dbReference type="InterPro" id="IPR029021">
    <property type="entry name" value="Prot-tyrosine_phosphatase-like"/>
</dbReference>
<dbReference type="Proteomes" id="UP000095284">
    <property type="component" value="Unplaced"/>
</dbReference>
<name>A0A1I7RVC6_BURXY</name>
<reference evidence="6" key="1">
    <citation type="submission" date="2016-11" db="UniProtKB">
        <authorList>
            <consortium name="WormBaseParasite"/>
        </authorList>
    </citation>
    <scope>IDENTIFICATION</scope>
</reference>
<dbReference type="PROSITE" id="PS00107">
    <property type="entry name" value="PROTEIN_KINASE_ATP"/>
    <property type="match status" value="1"/>
</dbReference>
<keyword evidence="1" id="KW-0547">Nucleotide-binding</keyword>
<feature type="domain" description="Tyrosine-protein phosphatase" evidence="3">
    <location>
        <begin position="78"/>
        <end position="333"/>
    </location>
</feature>
<dbReference type="PRINTS" id="PR00700">
    <property type="entry name" value="PRTYPHPHTASE"/>
</dbReference>
<feature type="domain" description="Tyrosine specific protein phosphatases" evidence="4">
    <location>
        <begin position="251"/>
        <end position="324"/>
    </location>
</feature>
<evidence type="ECO:0000313" key="5">
    <source>
        <dbReference type="Proteomes" id="UP000095284"/>
    </source>
</evidence>
<evidence type="ECO:0000259" key="3">
    <source>
        <dbReference type="PROSITE" id="PS50055"/>
    </source>
</evidence>
<dbReference type="eggNOG" id="KOG0789">
    <property type="taxonomic scope" value="Eukaryota"/>
</dbReference>
<dbReference type="Gene3D" id="3.90.190.10">
    <property type="entry name" value="Protein tyrosine phosphatase superfamily"/>
    <property type="match status" value="1"/>
</dbReference>
<keyword evidence="1" id="KW-0067">ATP-binding</keyword>
<sequence length="356" mass="40554">MRLVFWNLQGRNGCYERKPIDESAEKRRRSKRIKTGKTMGDKVQTSTAVRGRRKLNEAGLASINNFAQKYAKLGAEGAITEFEELEKEAETMEKPECKAFKENSSRNRDKKNICPDQTRVVLTCNVPPGTDYYNANWIKVPSLDRPFIAAQSPVESTINDFWRMVFQENCSTVLLTGTPKENDSPDFWPQKAGEHCNYKDIFVNNRRVDSYADFSVYKLELLPDACSNSIFVNLVVFPGWLDKDRPKMHTMAFLRCWKQFPGGMQASAPIVVASKLGRGRTGAVLLLHAANVAVTKGQEICLKTILKEFRKQRPGLVATPEQYCWVIMNVLCYYSAKIMDIRDYASAFHESYAKLK</sequence>
<proteinExistence type="predicted"/>
<dbReference type="PROSITE" id="PS50055">
    <property type="entry name" value="TYR_PHOSPHATASE_PTP"/>
    <property type="match status" value="1"/>
</dbReference>
<dbReference type="GO" id="GO:0005524">
    <property type="term" value="F:ATP binding"/>
    <property type="evidence" value="ECO:0007669"/>
    <property type="project" value="UniProtKB-UniRule"/>
</dbReference>
<dbReference type="SMART" id="SM00194">
    <property type="entry name" value="PTPc"/>
    <property type="match status" value="1"/>
</dbReference>
<dbReference type="WBParaSite" id="BXY_0468700.1">
    <property type="protein sequence ID" value="BXY_0468700.1"/>
    <property type="gene ID" value="BXY_0468700"/>
</dbReference>
<dbReference type="InterPro" id="IPR017441">
    <property type="entry name" value="Protein_kinase_ATP_BS"/>
</dbReference>
<dbReference type="PANTHER" id="PTHR23219">
    <property type="entry name" value="TYROSINE-PROTEIN PHOSPHATASE C15H7.3-RELATED"/>
    <property type="match status" value="1"/>
</dbReference>
<evidence type="ECO:0000256" key="1">
    <source>
        <dbReference type="PROSITE-ProRule" id="PRU10141"/>
    </source>
</evidence>
<feature type="compositionally biased region" description="Basic residues" evidence="2">
    <location>
        <begin position="26"/>
        <end position="35"/>
    </location>
</feature>
<feature type="region of interest" description="Disordered" evidence="2">
    <location>
        <begin position="20"/>
        <end position="41"/>
    </location>
</feature>
<protein>
    <submittedName>
        <fullName evidence="6">Protein-tyrosine phosphatase</fullName>
    </submittedName>
</protein>
<dbReference type="CDD" id="cd00047">
    <property type="entry name" value="PTPc"/>
    <property type="match status" value="1"/>
</dbReference>
<evidence type="ECO:0000259" key="4">
    <source>
        <dbReference type="PROSITE" id="PS50056"/>
    </source>
</evidence>
<evidence type="ECO:0000256" key="2">
    <source>
        <dbReference type="SAM" id="MobiDB-lite"/>
    </source>
</evidence>
<dbReference type="InterPro" id="IPR000387">
    <property type="entry name" value="Tyr_Pase_dom"/>
</dbReference>
<dbReference type="InterPro" id="IPR003595">
    <property type="entry name" value="Tyr_Pase_cat"/>
</dbReference>
<evidence type="ECO:0000313" key="6">
    <source>
        <dbReference type="WBParaSite" id="BXY_0468700.1"/>
    </source>
</evidence>
<dbReference type="SMART" id="SM00404">
    <property type="entry name" value="PTPc_motif"/>
    <property type="match status" value="1"/>
</dbReference>